<evidence type="ECO:0000313" key="6">
    <source>
        <dbReference type="Proteomes" id="UP000299290"/>
    </source>
</evidence>
<dbReference type="InterPro" id="IPR050766">
    <property type="entry name" value="Bact_Lucif_Oxidored"/>
</dbReference>
<evidence type="ECO:0000256" key="3">
    <source>
        <dbReference type="SAM" id="MobiDB-lite"/>
    </source>
</evidence>
<dbReference type="SUPFAM" id="SSF51679">
    <property type="entry name" value="Bacterial luciferase-like"/>
    <property type="match status" value="1"/>
</dbReference>
<reference evidence="5 6" key="1">
    <citation type="journal article" date="2020" name="Int. J. Syst. Evol. Microbiol.">
        <title>Reclassification of Streptomyces castelarensis and Streptomyces sporoclivatus as later heterotypic synonyms of Streptomyces antimycoticus.</title>
        <authorList>
            <person name="Komaki H."/>
            <person name="Tamura T."/>
        </authorList>
    </citation>
    <scope>NUCLEOTIDE SEQUENCE [LARGE SCALE GENOMIC DNA]</scope>
    <source>
        <strain evidence="5 6">NBRC 12839</strain>
    </source>
</reference>
<gene>
    <name evidence="5" type="ORF">SANT12839_010480</name>
</gene>
<proteinExistence type="predicted"/>
<feature type="domain" description="Luciferase-like" evidence="4">
    <location>
        <begin position="20"/>
        <end position="278"/>
    </location>
</feature>
<dbReference type="PANTHER" id="PTHR30137:SF8">
    <property type="entry name" value="BLR5498 PROTEIN"/>
    <property type="match status" value="1"/>
</dbReference>
<keyword evidence="1" id="KW-0560">Oxidoreductase</keyword>
<accession>A0A4D4K0G3</accession>
<feature type="region of interest" description="Disordered" evidence="3">
    <location>
        <begin position="326"/>
        <end position="359"/>
    </location>
</feature>
<evidence type="ECO:0000259" key="4">
    <source>
        <dbReference type="Pfam" id="PF00296"/>
    </source>
</evidence>
<dbReference type="GO" id="GO:0016705">
    <property type="term" value="F:oxidoreductase activity, acting on paired donors, with incorporation or reduction of molecular oxygen"/>
    <property type="evidence" value="ECO:0007669"/>
    <property type="project" value="InterPro"/>
</dbReference>
<sequence>MKFGLLYGAQLPRPWTQDSEHRLFKDMLDEIELADRLGFDHVWCPEHHFLEEYSHMSAPEVFLGAVSQRTSRIRIGHAVALMPPRFNPTARVAERIATLDLLSGGRVDFGTGESTTPTELGGFGVERSGKRDQWAEAVDAVARMFVEEPFAGCEGKYVSAPVRNVLPKPRQKPHPPMWMACGNRDAIRIAAAKGLGALNFSFFGPAETKTWVDAYYSGIESADCVPAGFAVNAQIAATIPMFCHQDETTAVERAVDGVQFFNFGLGFYAGFGTAAPGRTRLWEEFQRDRDQRGMGRSSFGKPGMPLGNPARGRWALRARYATSCGCTRRPGWTRRSSSSRAVAPRTSTSASRWSSSPTR</sequence>
<evidence type="ECO:0000313" key="5">
    <source>
        <dbReference type="EMBL" id="GDY40166.1"/>
    </source>
</evidence>
<dbReference type="InterPro" id="IPR036661">
    <property type="entry name" value="Luciferase-like_sf"/>
</dbReference>
<dbReference type="Pfam" id="PF00296">
    <property type="entry name" value="Bac_luciferase"/>
    <property type="match status" value="1"/>
</dbReference>
<comment type="caution">
    <text evidence="5">The sequence shown here is derived from an EMBL/GenBank/DDBJ whole genome shotgun (WGS) entry which is preliminary data.</text>
</comment>
<organism evidence="5 6">
    <name type="scientific">Streptomyces antimycoticus</name>
    <dbReference type="NCBI Taxonomy" id="68175"/>
    <lineage>
        <taxon>Bacteria</taxon>
        <taxon>Bacillati</taxon>
        <taxon>Actinomycetota</taxon>
        <taxon>Actinomycetes</taxon>
        <taxon>Kitasatosporales</taxon>
        <taxon>Streptomycetaceae</taxon>
        <taxon>Streptomyces</taxon>
        <taxon>Streptomyces violaceusniger group</taxon>
    </lineage>
</organism>
<feature type="region of interest" description="Disordered" evidence="3">
    <location>
        <begin position="288"/>
        <end position="308"/>
    </location>
</feature>
<dbReference type="Proteomes" id="UP000299290">
    <property type="component" value="Unassembled WGS sequence"/>
</dbReference>
<dbReference type="GO" id="GO:0005829">
    <property type="term" value="C:cytosol"/>
    <property type="evidence" value="ECO:0007669"/>
    <property type="project" value="TreeGrafter"/>
</dbReference>
<evidence type="ECO:0000256" key="1">
    <source>
        <dbReference type="ARBA" id="ARBA00023002"/>
    </source>
</evidence>
<dbReference type="AlphaFoldDB" id="A0A4D4K0G3"/>
<dbReference type="GO" id="GO:0004497">
    <property type="term" value="F:monooxygenase activity"/>
    <property type="evidence" value="ECO:0007669"/>
    <property type="project" value="UniProtKB-KW"/>
</dbReference>
<dbReference type="InterPro" id="IPR011251">
    <property type="entry name" value="Luciferase-like_dom"/>
</dbReference>
<evidence type="ECO:0000256" key="2">
    <source>
        <dbReference type="ARBA" id="ARBA00023033"/>
    </source>
</evidence>
<dbReference type="EMBL" id="BJHV01000001">
    <property type="protein sequence ID" value="GDY40166.1"/>
    <property type="molecule type" value="Genomic_DNA"/>
</dbReference>
<protein>
    <recommendedName>
        <fullName evidence="4">Luciferase-like domain-containing protein</fullName>
    </recommendedName>
</protein>
<keyword evidence="2" id="KW-0503">Monooxygenase</keyword>
<feature type="compositionally biased region" description="Low complexity" evidence="3">
    <location>
        <begin position="333"/>
        <end position="359"/>
    </location>
</feature>
<keyword evidence="6" id="KW-1185">Reference proteome</keyword>
<dbReference type="RefSeq" id="WP_228052603.1">
    <property type="nucleotide sequence ID" value="NZ_BJHV01000001.1"/>
</dbReference>
<name>A0A4D4K0G3_9ACTN</name>
<dbReference type="PANTHER" id="PTHR30137">
    <property type="entry name" value="LUCIFERASE-LIKE MONOOXYGENASE"/>
    <property type="match status" value="1"/>
</dbReference>
<dbReference type="Gene3D" id="3.20.20.30">
    <property type="entry name" value="Luciferase-like domain"/>
    <property type="match status" value="1"/>
</dbReference>